<evidence type="ECO:0000313" key="1">
    <source>
        <dbReference type="EMBL" id="QCC55345.1"/>
    </source>
</evidence>
<reference evidence="1 2" key="1">
    <citation type="journal article" date="2019" name="Nat. Commun.">
        <title>A new type of DNA phosphorothioation-based antiviral system in archaea.</title>
        <authorList>
            <person name="Xiong L."/>
            <person name="Liu S."/>
            <person name="Chen S."/>
            <person name="Xiao Y."/>
            <person name="Zhu B."/>
            <person name="Gao Y."/>
            <person name="Zhang Y."/>
            <person name="Chen B."/>
            <person name="Luo J."/>
            <person name="Deng Z."/>
            <person name="Chen X."/>
            <person name="Wang L."/>
            <person name="Chen S."/>
        </authorList>
    </citation>
    <scope>NUCLEOTIDE SEQUENCE [LARGE SCALE GENOMIC DNA]</scope>
    <source>
        <strain evidence="1 2">JCM 10635</strain>
    </source>
</reference>
<sequence length="152" mass="17443">MARTLKTARQDIYKRLVEDGDEDNTIFKYNYELFSLGVIYGYFHGEQKTVNAEERSQDFIKLSDITPEEHRQTIELVYQMVKVESEKTDESEIWKEVLDYADQGVELIDEGISTQGDFDLVGIVQGANAEDWESRLIDSLGDPGELEGVRPK</sequence>
<accession>A0A4D6HPG9</accession>
<dbReference type="KEGG" id="nbg:DV706_13255"/>
<proteinExistence type="predicted"/>
<protein>
    <recommendedName>
        <fullName evidence="3">DNA phosphorothioation-associated protein 4</fullName>
    </recommendedName>
</protein>
<organism evidence="1 2">
    <name type="scientific">Natronorubrum bangense</name>
    <dbReference type="NCBI Taxonomy" id="61858"/>
    <lineage>
        <taxon>Archaea</taxon>
        <taxon>Methanobacteriati</taxon>
        <taxon>Methanobacteriota</taxon>
        <taxon>Stenosarchaea group</taxon>
        <taxon>Halobacteria</taxon>
        <taxon>Halobacteriales</taxon>
        <taxon>Natrialbaceae</taxon>
        <taxon>Natronorubrum</taxon>
    </lineage>
</organism>
<dbReference type="EMBL" id="CP031305">
    <property type="protein sequence ID" value="QCC55345.1"/>
    <property type="molecule type" value="Genomic_DNA"/>
</dbReference>
<evidence type="ECO:0000313" key="2">
    <source>
        <dbReference type="Proteomes" id="UP000296822"/>
    </source>
</evidence>
<name>A0A4D6HPG9_9EURY</name>
<dbReference type="AlphaFoldDB" id="A0A4D6HPG9"/>
<dbReference type="RefSeq" id="WP_006065539.1">
    <property type="nucleotide sequence ID" value="NZ_CP031305.1"/>
</dbReference>
<dbReference type="GeneID" id="39852232"/>
<evidence type="ECO:0008006" key="3">
    <source>
        <dbReference type="Google" id="ProtNLM"/>
    </source>
</evidence>
<gene>
    <name evidence="1" type="ORF">DV706_13255</name>
</gene>
<dbReference type="Proteomes" id="UP000296822">
    <property type="component" value="Chromosome"/>
</dbReference>